<dbReference type="AlphaFoldDB" id="A0A7X8SPG7"/>
<feature type="active site" description="Proton donor" evidence="9">
    <location>
        <position position="180"/>
    </location>
</feature>
<dbReference type="PIRSF" id="PIRSF005096">
    <property type="entry name" value="GALM"/>
    <property type="match status" value="1"/>
</dbReference>
<dbReference type="InterPro" id="IPR014718">
    <property type="entry name" value="GH-type_carb-bd"/>
</dbReference>
<comment type="catalytic activity">
    <reaction evidence="8">
        <text>alpha-D-glucose = beta-D-glucose</text>
        <dbReference type="Rhea" id="RHEA:10264"/>
        <dbReference type="ChEBI" id="CHEBI:15903"/>
        <dbReference type="ChEBI" id="CHEBI:17925"/>
        <dbReference type="EC" id="5.1.3.3"/>
    </reaction>
</comment>
<evidence type="ECO:0000313" key="13">
    <source>
        <dbReference type="Proteomes" id="UP000585050"/>
    </source>
</evidence>
<evidence type="ECO:0000256" key="11">
    <source>
        <dbReference type="PIRSR" id="PIRSR005096-3"/>
    </source>
</evidence>
<evidence type="ECO:0000256" key="9">
    <source>
        <dbReference type="PIRSR" id="PIRSR005096-1"/>
    </source>
</evidence>
<keyword evidence="6 8" id="KW-0413">Isomerase</keyword>
<comment type="caution">
    <text evidence="12">The sequence shown here is derived from an EMBL/GenBank/DDBJ whole genome shotgun (WGS) entry which is preliminary data.</text>
</comment>
<evidence type="ECO:0000256" key="1">
    <source>
        <dbReference type="ARBA" id="ARBA00001913"/>
    </source>
</evidence>
<evidence type="ECO:0000256" key="5">
    <source>
        <dbReference type="ARBA" id="ARBA00022837"/>
    </source>
</evidence>
<comment type="cofactor">
    <cofactor evidence="1">
        <name>Ca(2+)</name>
        <dbReference type="ChEBI" id="CHEBI:29108"/>
    </cofactor>
</comment>
<organism evidence="12 13">
    <name type="scientific">Flammeovirga agarivorans</name>
    <dbReference type="NCBI Taxonomy" id="2726742"/>
    <lineage>
        <taxon>Bacteria</taxon>
        <taxon>Pseudomonadati</taxon>
        <taxon>Bacteroidota</taxon>
        <taxon>Cytophagia</taxon>
        <taxon>Cytophagales</taxon>
        <taxon>Flammeovirgaceae</taxon>
        <taxon>Flammeovirga</taxon>
    </lineage>
</organism>
<dbReference type="CDD" id="cd09019">
    <property type="entry name" value="galactose_mutarotase_like"/>
    <property type="match status" value="1"/>
</dbReference>
<comment type="subunit">
    <text evidence="4">Monomer.</text>
</comment>
<protein>
    <recommendedName>
        <fullName evidence="8">Aldose 1-epimerase</fullName>
        <ecNumber evidence="8">5.1.3.3</ecNumber>
    </recommendedName>
</protein>
<dbReference type="RefSeq" id="WP_168884718.1">
    <property type="nucleotide sequence ID" value="NZ_JABAIL010000009.1"/>
</dbReference>
<dbReference type="Proteomes" id="UP000585050">
    <property type="component" value="Unassembled WGS sequence"/>
</dbReference>
<keyword evidence="5" id="KW-0106">Calcium</keyword>
<dbReference type="EC" id="5.1.3.3" evidence="8"/>
<dbReference type="Gene3D" id="2.70.98.10">
    <property type="match status" value="1"/>
</dbReference>
<feature type="binding site" evidence="10">
    <location>
        <position position="250"/>
    </location>
    <ligand>
        <name>beta-D-galactose</name>
        <dbReference type="ChEBI" id="CHEBI:27667"/>
    </ligand>
</feature>
<dbReference type="InterPro" id="IPR011013">
    <property type="entry name" value="Gal_mutarotase_sf_dom"/>
</dbReference>
<evidence type="ECO:0000313" key="12">
    <source>
        <dbReference type="EMBL" id="NLR94005.1"/>
    </source>
</evidence>
<dbReference type="Pfam" id="PF01263">
    <property type="entry name" value="Aldose_epim"/>
    <property type="match status" value="1"/>
</dbReference>
<dbReference type="PANTHER" id="PTHR10091:SF0">
    <property type="entry name" value="GALACTOSE MUTAROTASE"/>
    <property type="match status" value="1"/>
</dbReference>
<feature type="binding site" evidence="11">
    <location>
        <begin position="180"/>
        <end position="182"/>
    </location>
    <ligand>
        <name>beta-D-galactose</name>
        <dbReference type="ChEBI" id="CHEBI:27667"/>
    </ligand>
</feature>
<dbReference type="InterPro" id="IPR015443">
    <property type="entry name" value="Aldose_1-epimerase"/>
</dbReference>
<dbReference type="UniPathway" id="UPA00242"/>
<keyword evidence="7 8" id="KW-0119">Carbohydrate metabolism</keyword>
<dbReference type="InterPro" id="IPR008183">
    <property type="entry name" value="Aldose_1/G6P_1-epimerase"/>
</dbReference>
<feature type="active site" description="Proton acceptor" evidence="9">
    <location>
        <position position="314"/>
    </location>
</feature>
<feature type="binding site" evidence="11">
    <location>
        <begin position="83"/>
        <end position="84"/>
    </location>
    <ligand>
        <name>beta-D-galactose</name>
        <dbReference type="ChEBI" id="CHEBI:27667"/>
    </ligand>
</feature>
<evidence type="ECO:0000256" key="2">
    <source>
        <dbReference type="ARBA" id="ARBA00005028"/>
    </source>
</evidence>
<evidence type="ECO:0000256" key="6">
    <source>
        <dbReference type="ARBA" id="ARBA00023235"/>
    </source>
</evidence>
<dbReference type="EMBL" id="JABAIL010000009">
    <property type="protein sequence ID" value="NLR94005.1"/>
    <property type="molecule type" value="Genomic_DNA"/>
</dbReference>
<keyword evidence="13" id="KW-1185">Reference proteome</keyword>
<dbReference type="GO" id="GO:0006006">
    <property type="term" value="P:glucose metabolic process"/>
    <property type="evidence" value="ECO:0007669"/>
    <property type="project" value="TreeGrafter"/>
</dbReference>
<evidence type="ECO:0000256" key="8">
    <source>
        <dbReference type="PIRNR" id="PIRNR005096"/>
    </source>
</evidence>
<dbReference type="NCBIfam" id="NF008277">
    <property type="entry name" value="PRK11055.1"/>
    <property type="match status" value="1"/>
</dbReference>
<name>A0A7X8SPG7_9BACT</name>
<evidence type="ECO:0000256" key="7">
    <source>
        <dbReference type="ARBA" id="ARBA00023277"/>
    </source>
</evidence>
<proteinExistence type="inferred from homology"/>
<dbReference type="GO" id="GO:0033499">
    <property type="term" value="P:galactose catabolic process via UDP-galactose, Leloir pathway"/>
    <property type="evidence" value="ECO:0007669"/>
    <property type="project" value="TreeGrafter"/>
</dbReference>
<accession>A0A7X8SPG7</accession>
<comment type="pathway">
    <text evidence="2 8">Carbohydrate metabolism; hexose metabolism.</text>
</comment>
<dbReference type="PANTHER" id="PTHR10091">
    <property type="entry name" value="ALDOSE-1-EPIMERASE"/>
    <property type="match status" value="1"/>
</dbReference>
<evidence type="ECO:0000256" key="3">
    <source>
        <dbReference type="ARBA" id="ARBA00006206"/>
    </source>
</evidence>
<sequence length="349" mass="38815">METVALKKENWGTHEGQEVFLYTLTNALGSELQITNYGGIMVSFKTADREGNFADVLLGKDSLADYLKDNGCYLSVIAGRYANRICKGQLSVEGKDYQLAINNGENFLHGGAKGFDQKVWDVTEEADQSITISRVSPDGEENFPGAVTVSVQFTLTNENEIVLEYKATTDKTTVINFTSHPYFNLKGEGNIEDHELTLNCKYFTPIDETCIPTGEIISVKGTPFDFTSPKLIGKEIDADYEQNRIGVGYDHNLVIDKPLGEYGLIGEAYEPASGRFLQAYTTEPGVQLYTGNWLEGDMGKNQTPHIKRQGFCMEAQHYPDSPNNPHFPSTELKPGETYTQKTVYKFSAK</sequence>
<evidence type="ECO:0000256" key="4">
    <source>
        <dbReference type="ARBA" id="ARBA00011245"/>
    </source>
</evidence>
<comment type="similarity">
    <text evidence="3 8">Belongs to the aldose epimerase family.</text>
</comment>
<dbReference type="GO" id="GO:0030246">
    <property type="term" value="F:carbohydrate binding"/>
    <property type="evidence" value="ECO:0007669"/>
    <property type="project" value="InterPro"/>
</dbReference>
<dbReference type="GO" id="GO:0004034">
    <property type="term" value="F:aldose 1-epimerase activity"/>
    <property type="evidence" value="ECO:0007669"/>
    <property type="project" value="UniProtKB-EC"/>
</dbReference>
<dbReference type="SUPFAM" id="SSF74650">
    <property type="entry name" value="Galactose mutarotase-like"/>
    <property type="match status" value="1"/>
</dbReference>
<evidence type="ECO:0000256" key="10">
    <source>
        <dbReference type="PIRSR" id="PIRSR005096-2"/>
    </source>
</evidence>
<reference evidence="12 13" key="1">
    <citation type="submission" date="2020-04" db="EMBL/GenBank/DDBJ databases">
        <title>Flammeovirga sp. SR4, a novel species isolated from seawater.</title>
        <authorList>
            <person name="Wang X."/>
        </authorList>
    </citation>
    <scope>NUCLEOTIDE SEQUENCE [LARGE SCALE GENOMIC DNA]</scope>
    <source>
        <strain evidence="12 13">SR4</strain>
    </source>
</reference>
<gene>
    <name evidence="12" type="ORF">HGP29_22580</name>
</gene>
<dbReference type="InterPro" id="IPR047215">
    <property type="entry name" value="Galactose_mutarotase-like"/>
</dbReference>